<sequence length="729" mass="82602">MEEIEKLQKLLEEEKRLRKEEQRRREGAENRATEERQKREAIERRATASQPLSLNPYLETCHTLRLAIDIVTDRSLTTQGDTTNPTGRFYPRRIVPWDVFPTEQEKVWADLAFSPSFAAQSSFPSRHQLEYVESLLHPISSEIDLRNSERDVVENAVQKLVDATYADLTLRNHLDLNGTLTFESHTNLGIADESLSESMDQVSLSSRPSARTSRCRKARGKGNRADQFCISRTSDGQRFPAVAIEYKAPHKLSRDEVITGLVGEIQPDRDVINQEGEGFEFEARRLTTAVITQLFSYMVGKGTQYGYVCTGETYIFLHIPRDPSCVYYSVCIPSLDVEDDDENRLHRTAVAQVYAFVLQAIRSPLPSQAWHNAADQLDTWAVEYDDVLRSIPATLRKAKRTTPYRAQRWKGFTRSPIRTRSQCLPLEDKKVQSSDDDNEDDESPSPTPNLTGRSLGESRGTSSSETQVQGRVPDTQGNADKRQNIRDRPYCTHACLRGIASGGPLDERCPNIADHGEAHIDRQSFVALLRDQLATDRGDDADCTPLGISGSRGSLFKLCLSLRGYTLVAKGVEAMDARHLQHENKMYDHVWSLQGTFVPVCLGIVDLIKPYYFDSGVYVHFLLLSYGGRPVLREMKEVRPNVVEQIIVALKRLHQYRILHHDAEPRNVLYDRSSGRCMLVDLMLAEIHDRQPLGSINCNRQSRKRKWVTGKHVSDAFSVEAQSLRASLD</sequence>
<organism evidence="3 4">
    <name type="scientific">Fusarium oxysporum f. sp. rapae</name>
    <dbReference type="NCBI Taxonomy" id="485398"/>
    <lineage>
        <taxon>Eukaryota</taxon>
        <taxon>Fungi</taxon>
        <taxon>Dikarya</taxon>
        <taxon>Ascomycota</taxon>
        <taxon>Pezizomycotina</taxon>
        <taxon>Sordariomycetes</taxon>
        <taxon>Hypocreomycetidae</taxon>
        <taxon>Hypocreales</taxon>
        <taxon>Nectriaceae</taxon>
        <taxon>Fusarium</taxon>
        <taxon>Fusarium oxysporum species complex</taxon>
    </lineage>
</organism>
<dbReference type="GO" id="GO:0004672">
    <property type="term" value="F:protein kinase activity"/>
    <property type="evidence" value="ECO:0007669"/>
    <property type="project" value="InterPro"/>
</dbReference>
<dbReference type="GO" id="GO:0005524">
    <property type="term" value="F:ATP binding"/>
    <property type="evidence" value="ECO:0007669"/>
    <property type="project" value="InterPro"/>
</dbReference>
<proteinExistence type="predicted"/>
<gene>
    <name evidence="3" type="ORF">Forpe1208_v017132</name>
</gene>
<dbReference type="AlphaFoldDB" id="A0A8J5TNT9"/>
<comment type="caution">
    <text evidence="3">The sequence shown here is derived from an EMBL/GenBank/DDBJ whole genome shotgun (WGS) entry which is preliminary data.</text>
</comment>
<feature type="compositionally biased region" description="Polar residues" evidence="1">
    <location>
        <begin position="459"/>
        <end position="469"/>
    </location>
</feature>
<feature type="compositionally biased region" description="Acidic residues" evidence="1">
    <location>
        <begin position="434"/>
        <end position="443"/>
    </location>
</feature>
<feature type="region of interest" description="Disordered" evidence="1">
    <location>
        <begin position="15"/>
        <end position="47"/>
    </location>
</feature>
<evidence type="ECO:0000259" key="2">
    <source>
        <dbReference type="PROSITE" id="PS50011"/>
    </source>
</evidence>
<dbReference type="PANTHER" id="PTHR37171:SF1">
    <property type="entry name" value="SERINE_THREONINE-PROTEIN KINASE YRZF-RELATED"/>
    <property type="match status" value="1"/>
</dbReference>
<evidence type="ECO:0000313" key="3">
    <source>
        <dbReference type="EMBL" id="KAG7402574.1"/>
    </source>
</evidence>
<dbReference type="EMBL" id="JAELUQ010000018">
    <property type="protein sequence ID" value="KAG7402574.1"/>
    <property type="molecule type" value="Genomic_DNA"/>
</dbReference>
<dbReference type="PROSITE" id="PS50011">
    <property type="entry name" value="PROTEIN_KINASE_DOM"/>
    <property type="match status" value="1"/>
</dbReference>
<dbReference type="InterPro" id="IPR052396">
    <property type="entry name" value="Meiotic_Drive_Suppr_Kinase"/>
</dbReference>
<feature type="region of interest" description="Disordered" evidence="1">
    <location>
        <begin position="423"/>
        <end position="484"/>
    </location>
</feature>
<reference evidence="3" key="1">
    <citation type="submission" date="2021-04" db="EMBL/GenBank/DDBJ databases">
        <title>First draft genome resource for Brassicaceae pathogens Fusarium oxysporum f. sp. raphani and Fusarium oxysporum f. sp. rapae.</title>
        <authorList>
            <person name="Asai S."/>
        </authorList>
    </citation>
    <scope>NUCLEOTIDE SEQUENCE</scope>
    <source>
        <strain evidence="3">Tf1208</strain>
    </source>
</reference>
<evidence type="ECO:0000256" key="1">
    <source>
        <dbReference type="SAM" id="MobiDB-lite"/>
    </source>
</evidence>
<protein>
    <recommendedName>
        <fullName evidence="2">Protein kinase domain-containing protein</fullName>
    </recommendedName>
</protein>
<feature type="domain" description="Protein kinase" evidence="2">
    <location>
        <begin position="541"/>
        <end position="729"/>
    </location>
</feature>
<dbReference type="PANTHER" id="PTHR37171">
    <property type="entry name" value="SERINE/THREONINE-PROTEIN KINASE YRZF-RELATED"/>
    <property type="match status" value="1"/>
</dbReference>
<evidence type="ECO:0000313" key="4">
    <source>
        <dbReference type="Proteomes" id="UP000694050"/>
    </source>
</evidence>
<name>A0A8J5TNT9_FUSOX</name>
<dbReference type="InterPro" id="IPR000719">
    <property type="entry name" value="Prot_kinase_dom"/>
</dbReference>
<accession>A0A8J5TNT9</accession>
<feature type="compositionally biased region" description="Basic and acidic residues" evidence="1">
    <location>
        <begin position="15"/>
        <end position="46"/>
    </location>
</feature>
<dbReference type="Proteomes" id="UP000694050">
    <property type="component" value="Unassembled WGS sequence"/>
</dbReference>